<proteinExistence type="predicted"/>
<evidence type="ECO:0000256" key="4">
    <source>
        <dbReference type="SAM" id="MobiDB-lite"/>
    </source>
</evidence>
<accession>A0A0P7BPJ6</accession>
<evidence type="ECO:0000313" key="7">
    <source>
        <dbReference type="Proteomes" id="UP000050424"/>
    </source>
</evidence>
<protein>
    <recommendedName>
        <fullName evidence="5">MYND-type domain-containing protein</fullName>
    </recommendedName>
</protein>
<evidence type="ECO:0000313" key="6">
    <source>
        <dbReference type="EMBL" id="KPM42451.1"/>
    </source>
</evidence>
<feature type="region of interest" description="Disordered" evidence="4">
    <location>
        <begin position="516"/>
        <end position="539"/>
    </location>
</feature>
<keyword evidence="1" id="KW-0479">Metal-binding</keyword>
<dbReference type="GO" id="GO:0008270">
    <property type="term" value="F:zinc ion binding"/>
    <property type="evidence" value="ECO:0007669"/>
    <property type="project" value="UniProtKB-KW"/>
</dbReference>
<sequence>MSASFLWESHGLDKSRFEAYAKLLRLRNGGQIEEASHFSEKADEQMELADLNDTDSIDMNTLSPINNNKLKRSFLDRLSELVANEKGGPYVSSSLMIEWPDRVDILVAKNNGIKEGDPSISMLETIASDLQVVSRLDLLNPAAIAAMEHLWTSLVRSYRLRLINYMVEVKQTLKKTSLSAAKVEPPALHDHQPSLLSHLEEFRALVNDPARSSTQDGLEEAVHRAYDMCSLYNEQEFEKAINNNSSTRSLRNSLGFLGRLRTCFNTLIRGADRLANFQNLRILPAAVLPTSRARPKKLRSTGHWSAVKTFLSLDLTLDDKTVESVVGTGKKKQSWTKTKLLQKFDKLKSSVSEVHAEVQVILAAARHDCTGALIFGYVGCSKRSCFLCSRFVHSYGSFTTRGCHGKLYDLWTVPELSWFTEEERSKLANTLKHVETAMKDSIRNKKTGGLVHAQESTIGGSSVATIRQQFDNPYMSSLVSQYLESQREDLGVSTTQEDDLKSQSLSSEHVYEATLDLPPLEHTQGQSPRTTPTPEQTRGECEICERDTGRCCAHCNLDWFCSQKCQDQMSLHHLTKCSARSITSADILYSDALYDRIPEDEQAREHFGFSRCRDRREESHLFGLYRGFLIYRDIGPIQLNEWRQKGTLVSKIIEIFSEIPEQSRGSYYPWFLRNQHVLDHATPPLHPVGENNPLQQALNAARSYLEPEDCDKEFHQLEPPAKRYCFIFYAISLDSAHPNPNWVELDLWYDFGFALCTNRYEEDDLGRIYNKLVSGNKYFKDYDQSLGVGCRDMPDSPTCSFGEFWRAWQDGSLAKLFDKYGLGDEIDEYPSGLEYKTWVRHLRGFISFPVEQHALRPSVWRLKHLLALEDVRPLTSFPKIEAAVRDYGFTPQLDARTKIALRQFYRQLLKEHDPLEVHEAKNRGELLEYAERRFKDLANKVQNVLVELSPTRSKP</sequence>
<organism evidence="6 7">
    <name type="scientific">Neonectria ditissima</name>
    <dbReference type="NCBI Taxonomy" id="78410"/>
    <lineage>
        <taxon>Eukaryota</taxon>
        <taxon>Fungi</taxon>
        <taxon>Dikarya</taxon>
        <taxon>Ascomycota</taxon>
        <taxon>Pezizomycotina</taxon>
        <taxon>Sordariomycetes</taxon>
        <taxon>Hypocreomycetidae</taxon>
        <taxon>Hypocreales</taxon>
        <taxon>Nectriaceae</taxon>
        <taxon>Neonectria</taxon>
    </lineage>
</organism>
<dbReference type="Pfam" id="PF14441">
    <property type="entry name" value="OTT_1508_deam"/>
    <property type="match status" value="1"/>
</dbReference>
<dbReference type="OrthoDB" id="4851849at2759"/>
<evidence type="ECO:0000256" key="2">
    <source>
        <dbReference type="ARBA" id="ARBA00022771"/>
    </source>
</evidence>
<keyword evidence="3" id="KW-0862">Zinc</keyword>
<keyword evidence="2" id="KW-0863">Zinc-finger</keyword>
<gene>
    <name evidence="6" type="ORF">AK830_g4100</name>
</gene>
<dbReference type="InterPro" id="IPR027796">
    <property type="entry name" value="OTT_1508_deam-like"/>
</dbReference>
<feature type="domain" description="MYND-type" evidence="5">
    <location>
        <begin position="541"/>
        <end position="577"/>
    </location>
</feature>
<dbReference type="AlphaFoldDB" id="A0A0P7BPJ6"/>
<reference evidence="6 7" key="1">
    <citation type="submission" date="2015-09" db="EMBL/GenBank/DDBJ databases">
        <title>Draft genome of a European isolate of the apple canker pathogen Neonectria ditissima.</title>
        <authorList>
            <person name="Gomez-Cortecero A."/>
            <person name="Harrison R.J."/>
            <person name="Armitage A.D."/>
        </authorList>
    </citation>
    <scope>NUCLEOTIDE SEQUENCE [LARGE SCALE GENOMIC DNA]</scope>
    <source>
        <strain evidence="6 7">R09/05</strain>
    </source>
</reference>
<evidence type="ECO:0000256" key="1">
    <source>
        <dbReference type="ARBA" id="ARBA00022723"/>
    </source>
</evidence>
<dbReference type="PROSITE" id="PS01360">
    <property type="entry name" value="ZF_MYND_1"/>
    <property type="match status" value="1"/>
</dbReference>
<evidence type="ECO:0000259" key="5">
    <source>
        <dbReference type="PROSITE" id="PS01360"/>
    </source>
</evidence>
<evidence type="ECO:0000256" key="3">
    <source>
        <dbReference type="ARBA" id="ARBA00022833"/>
    </source>
</evidence>
<comment type="caution">
    <text evidence="6">The sequence shown here is derived from an EMBL/GenBank/DDBJ whole genome shotgun (WGS) entry which is preliminary data.</text>
</comment>
<name>A0A0P7BPJ6_9HYPO</name>
<dbReference type="EMBL" id="LKCW01000048">
    <property type="protein sequence ID" value="KPM42451.1"/>
    <property type="molecule type" value="Genomic_DNA"/>
</dbReference>
<dbReference type="InterPro" id="IPR002893">
    <property type="entry name" value="Znf_MYND"/>
</dbReference>
<dbReference type="STRING" id="78410.A0A0P7BPJ6"/>
<feature type="compositionally biased region" description="Polar residues" evidence="4">
    <location>
        <begin position="523"/>
        <end position="536"/>
    </location>
</feature>
<keyword evidence="7" id="KW-1185">Reference proteome</keyword>
<dbReference type="Proteomes" id="UP000050424">
    <property type="component" value="Unassembled WGS sequence"/>
</dbReference>